<dbReference type="GO" id="GO:0022857">
    <property type="term" value="F:transmembrane transporter activity"/>
    <property type="evidence" value="ECO:0007669"/>
    <property type="project" value="TreeGrafter"/>
</dbReference>
<keyword evidence="7" id="KW-1185">Reference proteome</keyword>
<evidence type="ECO:0000256" key="1">
    <source>
        <dbReference type="ARBA" id="ARBA00004141"/>
    </source>
</evidence>
<dbReference type="PANTHER" id="PTHR23501">
    <property type="entry name" value="MAJOR FACILITATOR SUPERFAMILY"/>
    <property type="match status" value="1"/>
</dbReference>
<dbReference type="AlphaFoldDB" id="A0A9W9KJP6"/>
<proteinExistence type="predicted"/>
<reference evidence="6" key="2">
    <citation type="journal article" date="2023" name="IMA Fungus">
        <title>Comparative genomic study of the Penicillium genus elucidates a diverse pangenome and 15 lateral gene transfer events.</title>
        <authorList>
            <person name="Petersen C."/>
            <person name="Sorensen T."/>
            <person name="Nielsen M.R."/>
            <person name="Sondergaard T.E."/>
            <person name="Sorensen J.L."/>
            <person name="Fitzpatrick D.A."/>
            <person name="Frisvad J.C."/>
            <person name="Nielsen K.L."/>
        </authorList>
    </citation>
    <scope>NUCLEOTIDE SEQUENCE</scope>
    <source>
        <strain evidence="6">IBT 30069</strain>
    </source>
</reference>
<evidence type="ECO:0000256" key="2">
    <source>
        <dbReference type="ARBA" id="ARBA00022692"/>
    </source>
</evidence>
<protein>
    <recommendedName>
        <fullName evidence="8">Major facilitator superfamily domain, general substrate transporter</fullName>
    </recommendedName>
</protein>
<dbReference type="InterPro" id="IPR036259">
    <property type="entry name" value="MFS_trans_sf"/>
</dbReference>
<sequence length="167" mass="17970">MLAGLVCQVSGLYLFSEISSTTHLWPGQFGYLVLAGLGVGLSIAAFYMIAPLVVEEQDQAACIGIGIQSRTLGGVLGISAATTILNYYLRSRLTGNLQPQELAAVLKTSESIQYLTIEAQEHVRDVYAMAYSMQMKLAGAFSAAQLLAVGMIWKRDNIRFSKPASST</sequence>
<keyword evidence="2 5" id="KW-0812">Transmembrane</keyword>
<evidence type="ECO:0008006" key="8">
    <source>
        <dbReference type="Google" id="ProtNLM"/>
    </source>
</evidence>
<dbReference type="SUPFAM" id="SSF103473">
    <property type="entry name" value="MFS general substrate transporter"/>
    <property type="match status" value="1"/>
</dbReference>
<comment type="subcellular location">
    <subcellularLocation>
        <location evidence="1">Membrane</location>
        <topology evidence="1">Multi-pass membrane protein</topology>
    </subcellularLocation>
</comment>
<dbReference type="PANTHER" id="PTHR23501:SF43">
    <property type="entry name" value="MULTIDRUG TRANSPORTER, PUTATIVE (AFU_ORTHOLOGUE AFUA_6G03040)-RELATED"/>
    <property type="match status" value="1"/>
</dbReference>
<keyword evidence="3 5" id="KW-1133">Transmembrane helix</keyword>
<feature type="transmembrane region" description="Helical" evidence="5">
    <location>
        <begin position="29"/>
        <end position="50"/>
    </location>
</feature>
<dbReference type="GO" id="GO:0005886">
    <property type="term" value="C:plasma membrane"/>
    <property type="evidence" value="ECO:0007669"/>
    <property type="project" value="TreeGrafter"/>
</dbReference>
<dbReference type="EMBL" id="JAPQKH010000003">
    <property type="protein sequence ID" value="KAJ5107837.1"/>
    <property type="molecule type" value="Genomic_DNA"/>
</dbReference>
<evidence type="ECO:0000313" key="7">
    <source>
        <dbReference type="Proteomes" id="UP001149165"/>
    </source>
</evidence>
<gene>
    <name evidence="6" type="ORF">N7456_004512</name>
</gene>
<evidence type="ECO:0000256" key="5">
    <source>
        <dbReference type="SAM" id="Phobius"/>
    </source>
</evidence>
<dbReference type="Proteomes" id="UP001149165">
    <property type="component" value="Unassembled WGS sequence"/>
</dbReference>
<evidence type="ECO:0000256" key="4">
    <source>
        <dbReference type="ARBA" id="ARBA00023136"/>
    </source>
</evidence>
<evidence type="ECO:0000256" key="3">
    <source>
        <dbReference type="ARBA" id="ARBA00022989"/>
    </source>
</evidence>
<accession>A0A9W9KJP6</accession>
<reference evidence="6" key="1">
    <citation type="submission" date="2022-11" db="EMBL/GenBank/DDBJ databases">
        <authorList>
            <person name="Petersen C."/>
        </authorList>
    </citation>
    <scope>NUCLEOTIDE SEQUENCE</scope>
    <source>
        <strain evidence="6">IBT 30069</strain>
    </source>
</reference>
<organism evidence="6 7">
    <name type="scientific">Penicillium angulare</name>
    <dbReference type="NCBI Taxonomy" id="116970"/>
    <lineage>
        <taxon>Eukaryota</taxon>
        <taxon>Fungi</taxon>
        <taxon>Dikarya</taxon>
        <taxon>Ascomycota</taxon>
        <taxon>Pezizomycotina</taxon>
        <taxon>Eurotiomycetes</taxon>
        <taxon>Eurotiomycetidae</taxon>
        <taxon>Eurotiales</taxon>
        <taxon>Aspergillaceae</taxon>
        <taxon>Penicillium</taxon>
    </lineage>
</organism>
<evidence type="ECO:0000313" key="6">
    <source>
        <dbReference type="EMBL" id="KAJ5107837.1"/>
    </source>
</evidence>
<feature type="transmembrane region" description="Helical" evidence="5">
    <location>
        <begin position="71"/>
        <end position="89"/>
    </location>
</feature>
<comment type="caution">
    <text evidence="6">The sequence shown here is derived from an EMBL/GenBank/DDBJ whole genome shotgun (WGS) entry which is preliminary data.</text>
</comment>
<keyword evidence="4 5" id="KW-0472">Membrane</keyword>
<name>A0A9W9KJP6_9EURO</name>
<dbReference type="OrthoDB" id="440553at2759"/>